<keyword evidence="1" id="KW-0472">Membrane</keyword>
<dbReference type="RefSeq" id="WP_379932505.1">
    <property type="nucleotide sequence ID" value="NZ_JBHTHY010000003.1"/>
</dbReference>
<dbReference type="Proteomes" id="UP001597012">
    <property type="component" value="Unassembled WGS sequence"/>
</dbReference>
<accession>A0ABW3AZZ2</accession>
<protein>
    <recommendedName>
        <fullName evidence="4">Integral membrane protein</fullName>
    </recommendedName>
</protein>
<feature type="transmembrane region" description="Helical" evidence="1">
    <location>
        <begin position="6"/>
        <end position="29"/>
    </location>
</feature>
<keyword evidence="3" id="KW-1185">Reference proteome</keyword>
<organism evidence="2 3">
    <name type="scientific">Maribacter chungangensis</name>
    <dbReference type="NCBI Taxonomy" id="1069117"/>
    <lineage>
        <taxon>Bacteria</taxon>
        <taxon>Pseudomonadati</taxon>
        <taxon>Bacteroidota</taxon>
        <taxon>Flavobacteriia</taxon>
        <taxon>Flavobacteriales</taxon>
        <taxon>Flavobacteriaceae</taxon>
        <taxon>Maribacter</taxon>
    </lineage>
</organism>
<feature type="transmembrane region" description="Helical" evidence="1">
    <location>
        <begin position="50"/>
        <end position="72"/>
    </location>
</feature>
<evidence type="ECO:0008006" key="4">
    <source>
        <dbReference type="Google" id="ProtNLM"/>
    </source>
</evidence>
<feature type="transmembrane region" description="Helical" evidence="1">
    <location>
        <begin position="92"/>
        <end position="111"/>
    </location>
</feature>
<reference evidence="3" key="1">
    <citation type="journal article" date="2019" name="Int. J. Syst. Evol. Microbiol.">
        <title>The Global Catalogue of Microorganisms (GCM) 10K type strain sequencing project: providing services to taxonomists for standard genome sequencing and annotation.</title>
        <authorList>
            <consortium name="The Broad Institute Genomics Platform"/>
            <consortium name="The Broad Institute Genome Sequencing Center for Infectious Disease"/>
            <person name="Wu L."/>
            <person name="Ma J."/>
        </authorList>
    </citation>
    <scope>NUCLEOTIDE SEQUENCE [LARGE SCALE GENOMIC DNA]</scope>
    <source>
        <strain evidence="3">CCUG 61948</strain>
    </source>
</reference>
<proteinExistence type="predicted"/>
<comment type="caution">
    <text evidence="2">The sequence shown here is derived from an EMBL/GenBank/DDBJ whole genome shotgun (WGS) entry which is preliminary data.</text>
</comment>
<keyword evidence="1" id="KW-0812">Transmembrane</keyword>
<name>A0ABW3AZZ2_9FLAO</name>
<evidence type="ECO:0000256" key="1">
    <source>
        <dbReference type="SAM" id="Phobius"/>
    </source>
</evidence>
<gene>
    <name evidence="2" type="ORF">ACFQZJ_04090</name>
</gene>
<sequence length="130" mass="15029">METSKILIGYLIYLPIVIGLTFFVARTLFKNGKVFMLDIFKGQEEIANATNMLFKVGFYLLNLGYALLILKISSHGFNESYQNLIEVLSSKIGGFTIYLGIMLFFNLFLFFRGRKKSRQQHNRNRQTVIV</sequence>
<evidence type="ECO:0000313" key="2">
    <source>
        <dbReference type="EMBL" id="MFD0796627.1"/>
    </source>
</evidence>
<dbReference type="EMBL" id="JBHTHY010000003">
    <property type="protein sequence ID" value="MFD0796627.1"/>
    <property type="molecule type" value="Genomic_DNA"/>
</dbReference>
<keyword evidence="1" id="KW-1133">Transmembrane helix</keyword>
<evidence type="ECO:0000313" key="3">
    <source>
        <dbReference type="Proteomes" id="UP001597012"/>
    </source>
</evidence>